<evidence type="ECO:0000313" key="3">
    <source>
        <dbReference type="Proteomes" id="UP000799291"/>
    </source>
</evidence>
<organism evidence="2 3">
    <name type="scientific">Lentithecium fluviatile CBS 122367</name>
    <dbReference type="NCBI Taxonomy" id="1168545"/>
    <lineage>
        <taxon>Eukaryota</taxon>
        <taxon>Fungi</taxon>
        <taxon>Dikarya</taxon>
        <taxon>Ascomycota</taxon>
        <taxon>Pezizomycotina</taxon>
        <taxon>Dothideomycetes</taxon>
        <taxon>Pleosporomycetidae</taxon>
        <taxon>Pleosporales</taxon>
        <taxon>Massarineae</taxon>
        <taxon>Lentitheciaceae</taxon>
        <taxon>Lentithecium</taxon>
    </lineage>
</organism>
<dbReference type="Proteomes" id="UP000799291">
    <property type="component" value="Unassembled WGS sequence"/>
</dbReference>
<evidence type="ECO:0000256" key="1">
    <source>
        <dbReference type="SAM" id="MobiDB-lite"/>
    </source>
</evidence>
<dbReference type="EMBL" id="MU005624">
    <property type="protein sequence ID" value="KAF2677258.1"/>
    <property type="molecule type" value="Genomic_DNA"/>
</dbReference>
<gene>
    <name evidence="2" type="ORF">K458DRAFT_424120</name>
</gene>
<sequence>MPKRRADFQAQNAQALGIRHRTHKLSRIEARGRALDNSDTPTFNRSRQKSPKHVEATKAVWFSARRARQR</sequence>
<proteinExistence type="predicted"/>
<dbReference type="AlphaFoldDB" id="A0A6G1IGP3"/>
<feature type="region of interest" description="Disordered" evidence="1">
    <location>
        <begin position="32"/>
        <end position="70"/>
    </location>
</feature>
<keyword evidence="3" id="KW-1185">Reference proteome</keyword>
<reference evidence="2" key="1">
    <citation type="journal article" date="2020" name="Stud. Mycol.">
        <title>101 Dothideomycetes genomes: a test case for predicting lifestyles and emergence of pathogens.</title>
        <authorList>
            <person name="Haridas S."/>
            <person name="Albert R."/>
            <person name="Binder M."/>
            <person name="Bloem J."/>
            <person name="Labutti K."/>
            <person name="Salamov A."/>
            <person name="Andreopoulos B."/>
            <person name="Baker S."/>
            <person name="Barry K."/>
            <person name="Bills G."/>
            <person name="Bluhm B."/>
            <person name="Cannon C."/>
            <person name="Castanera R."/>
            <person name="Culley D."/>
            <person name="Daum C."/>
            <person name="Ezra D."/>
            <person name="Gonzalez J."/>
            <person name="Henrissat B."/>
            <person name="Kuo A."/>
            <person name="Liang C."/>
            <person name="Lipzen A."/>
            <person name="Lutzoni F."/>
            <person name="Magnuson J."/>
            <person name="Mondo S."/>
            <person name="Nolan M."/>
            <person name="Ohm R."/>
            <person name="Pangilinan J."/>
            <person name="Park H.-J."/>
            <person name="Ramirez L."/>
            <person name="Alfaro M."/>
            <person name="Sun H."/>
            <person name="Tritt A."/>
            <person name="Yoshinaga Y."/>
            <person name="Zwiers L.-H."/>
            <person name="Turgeon B."/>
            <person name="Goodwin S."/>
            <person name="Spatafora J."/>
            <person name="Crous P."/>
            <person name="Grigoriev I."/>
        </authorList>
    </citation>
    <scope>NUCLEOTIDE SEQUENCE</scope>
    <source>
        <strain evidence="2">CBS 122367</strain>
    </source>
</reference>
<protein>
    <submittedName>
        <fullName evidence="2">Uncharacterized protein</fullName>
    </submittedName>
</protein>
<name>A0A6G1IGP3_9PLEO</name>
<evidence type="ECO:0000313" key="2">
    <source>
        <dbReference type="EMBL" id="KAF2677258.1"/>
    </source>
</evidence>
<accession>A0A6G1IGP3</accession>